<accession>A0A8T1N167</accession>
<keyword evidence="5" id="KW-0970">Cilium biogenesis/degradation</keyword>
<evidence type="ECO:0000313" key="14">
    <source>
        <dbReference type="Proteomes" id="UP000681084"/>
    </source>
</evidence>
<evidence type="ECO:0000256" key="1">
    <source>
        <dbReference type="ARBA" id="ARBA00004114"/>
    </source>
</evidence>
<reference evidence="13" key="1">
    <citation type="submission" date="2021-04" db="EMBL/GenBank/DDBJ databases">
        <title>Tracking the recruitment and evolution of snake toxins using the evolutionary context provided by the Bothrops jararaca genome.</title>
        <authorList>
            <person name="Almeida D."/>
            <person name="Viala V.L."/>
            <person name="Nachtigall P.G."/>
            <person name="Michael B."/>
            <person name="Gibbs H.L."/>
            <person name="Serrano S.T."/>
            <person name="Ho P.L."/>
            <person name="Da Silva A.M.M."/>
            <person name="Nishiyama M.Y. Jr."/>
            <person name="Junqueira-De-Azevedo I.L."/>
        </authorList>
    </citation>
    <scope>NUCLEOTIDE SEQUENCE [LARGE SCALE GENOMIC DNA]</scope>
    <source>
        <strain evidence="13">BSP84406</strain>
    </source>
</reference>
<keyword evidence="7" id="KW-0969">Cilium</keyword>
<dbReference type="Proteomes" id="UP000681084">
    <property type="component" value="Unassembled WGS sequence"/>
</dbReference>
<dbReference type="PANTHER" id="PTHR21501:SF3">
    <property type="entry name" value="PROTEIN FAM161A"/>
    <property type="match status" value="1"/>
</dbReference>
<evidence type="ECO:0000313" key="13">
    <source>
        <dbReference type="EMBL" id="KAG5858145.1"/>
    </source>
</evidence>
<feature type="non-terminal residue" evidence="13">
    <location>
        <position position="723"/>
    </location>
</feature>
<dbReference type="GO" id="GO:0044782">
    <property type="term" value="P:cilium organization"/>
    <property type="evidence" value="ECO:0007669"/>
    <property type="project" value="TreeGrafter"/>
</dbReference>
<organism evidence="13 14">
    <name type="scientific">Bothrops jararaca</name>
    <name type="common">Jararaca</name>
    <name type="synonym">Bothrops jajaraca</name>
    <dbReference type="NCBI Taxonomy" id="8724"/>
    <lineage>
        <taxon>Eukaryota</taxon>
        <taxon>Metazoa</taxon>
        <taxon>Chordata</taxon>
        <taxon>Craniata</taxon>
        <taxon>Vertebrata</taxon>
        <taxon>Euteleostomi</taxon>
        <taxon>Lepidosauria</taxon>
        <taxon>Squamata</taxon>
        <taxon>Bifurcata</taxon>
        <taxon>Unidentata</taxon>
        <taxon>Episquamata</taxon>
        <taxon>Toxicofera</taxon>
        <taxon>Serpentes</taxon>
        <taxon>Colubroidea</taxon>
        <taxon>Viperidae</taxon>
        <taxon>Crotalinae</taxon>
        <taxon>Bothrops</taxon>
    </lineage>
</organism>
<evidence type="ECO:0000256" key="12">
    <source>
        <dbReference type="SAM" id="MobiDB-lite"/>
    </source>
</evidence>
<dbReference type="PANTHER" id="PTHR21501">
    <property type="entry name" value="PROTEIN FAM-161"/>
    <property type="match status" value="1"/>
</dbReference>
<evidence type="ECO:0000256" key="9">
    <source>
        <dbReference type="ARBA" id="ARBA00023273"/>
    </source>
</evidence>
<evidence type="ECO:0000256" key="3">
    <source>
        <dbReference type="ARBA" id="ARBA00006663"/>
    </source>
</evidence>
<feature type="region of interest" description="Disordered" evidence="12">
    <location>
        <begin position="515"/>
        <end position="536"/>
    </location>
</feature>
<comment type="caution">
    <text evidence="13">The sequence shown here is derived from an EMBL/GenBank/DDBJ whole genome shotgun (WGS) entry which is preliminary data.</text>
</comment>
<keyword evidence="6" id="KW-0175">Coiled coil</keyword>
<evidence type="ECO:0000256" key="8">
    <source>
        <dbReference type="ARBA" id="ARBA00023212"/>
    </source>
</evidence>
<comment type="subcellular location">
    <subcellularLocation>
        <location evidence="2">Cytoplasm</location>
        <location evidence="2">Cytoskeleton</location>
        <location evidence="2">Cilium basal body</location>
    </subcellularLocation>
    <subcellularLocation>
        <location evidence="1">Cytoplasm</location>
        <location evidence="1">Cytoskeleton</location>
        <location evidence="1">Microtubule organizing center</location>
        <location evidence="1">Centrosome</location>
        <location evidence="1">Centriole</location>
    </subcellularLocation>
</comment>
<dbReference type="GO" id="GO:0032391">
    <property type="term" value="C:photoreceptor connecting cilium"/>
    <property type="evidence" value="ECO:0007669"/>
    <property type="project" value="TreeGrafter"/>
</dbReference>
<keyword evidence="9" id="KW-0966">Cell projection</keyword>
<keyword evidence="14" id="KW-1185">Reference proteome</keyword>
<keyword evidence="4" id="KW-0963">Cytoplasm</keyword>
<comment type="function">
    <text evidence="10">Involved in ciliogenesis.</text>
</comment>
<dbReference type="InterPro" id="IPR019579">
    <property type="entry name" value="FAM161A/B"/>
</dbReference>
<proteinExistence type="inferred from homology"/>
<dbReference type="GO" id="GO:0036064">
    <property type="term" value="C:ciliary basal body"/>
    <property type="evidence" value="ECO:0007669"/>
    <property type="project" value="TreeGrafter"/>
</dbReference>
<evidence type="ECO:0000256" key="5">
    <source>
        <dbReference type="ARBA" id="ARBA00022794"/>
    </source>
</evidence>
<evidence type="ECO:0000256" key="11">
    <source>
        <dbReference type="ARBA" id="ARBA00039949"/>
    </source>
</evidence>
<dbReference type="InterPro" id="IPR051655">
    <property type="entry name" value="FAM161"/>
</dbReference>
<feature type="compositionally biased region" description="Basic and acidic residues" evidence="12">
    <location>
        <begin position="515"/>
        <end position="534"/>
    </location>
</feature>
<sequence length="723" mass="84373">MDASHRAALLTASCLRTPVNPRTKAPAALYERVSERASLEDGVGQESLTPGREYSSIMCADCKDWLDLSNMYLSNQEYYLKLEELKNAHLETMAKLEEMYQNKLFLKDVQPLTDTDGIYCKTYRSAWETKPFQLQNMHRSFSASDLNSSFHSLNFSDVTDEKLELETSDSDAGSLTLDKTENAWDGYSLEDYSLCSKTILPKLNVLKLSKKKKKWFPKITVPEPFQMTIREAKRKQQNIKSKSLMELENNLLKKQLEEEAECQKQFRANPVPAHVFVPLYHEIMQENEERRKSFRERRGNFLLATQKPFQFIEREAQKKELRKMQFFSPEKKAKMFKAKAVPKFVSSSEMREKLKEEELYRDIRIQVRSEELLRNSSLPNSRLGNKGTIRPRLQNCFEQSEELKCKSKTKVKVPDFETLHKKFQKQLQKHKNVKSATISEPFNLHTSNLSSNKEKILEDIDMDEATLKETRWPYVSTRCPPRTLNGSSYPSGCLQSLSPRITASTRKRLEAIRKSAEEKKKVEEEHKRREAKQKERARKLQRLIATRVEANDPHQSLAKMLNSKLKLFRKHEKQRMKEYLQELEEIEERVEKRPLLLEQATQKNARLAAEKHYSDLLRELGLCEDFISKKGQTVTEEFLQDSYSNSFESLAANVERGLSPFTLSDVICFESNTLLSSGPIVSPFHPVIMNMKKKENLKKIFPNSSQLSIVGRRRRRRRRKKRK</sequence>
<evidence type="ECO:0000256" key="2">
    <source>
        <dbReference type="ARBA" id="ARBA00004120"/>
    </source>
</evidence>
<protein>
    <recommendedName>
        <fullName evidence="11">Protein FAM161A</fullName>
    </recommendedName>
</protein>
<evidence type="ECO:0000256" key="7">
    <source>
        <dbReference type="ARBA" id="ARBA00023069"/>
    </source>
</evidence>
<comment type="similarity">
    <text evidence="3">Belongs to the FAM161 family.</text>
</comment>
<dbReference type="Pfam" id="PF10595">
    <property type="entry name" value="FAM161A_B"/>
    <property type="match status" value="1"/>
</dbReference>
<name>A0A8T1N167_BOTJA</name>
<evidence type="ECO:0000256" key="10">
    <source>
        <dbReference type="ARBA" id="ARBA00037165"/>
    </source>
</evidence>
<keyword evidence="8" id="KW-0206">Cytoskeleton</keyword>
<evidence type="ECO:0000256" key="6">
    <source>
        <dbReference type="ARBA" id="ARBA00023054"/>
    </source>
</evidence>
<gene>
    <name evidence="13" type="ORF">JKG30_000080</name>
</gene>
<dbReference type="AlphaFoldDB" id="A0A8T1N167"/>
<evidence type="ECO:0000256" key="4">
    <source>
        <dbReference type="ARBA" id="ARBA00022490"/>
    </source>
</evidence>
<dbReference type="GO" id="GO:0005814">
    <property type="term" value="C:centriole"/>
    <property type="evidence" value="ECO:0007669"/>
    <property type="project" value="UniProtKB-SubCell"/>
</dbReference>
<dbReference type="EMBL" id="JAGTXL010027689">
    <property type="protein sequence ID" value="KAG5858145.1"/>
    <property type="molecule type" value="Genomic_DNA"/>
</dbReference>